<dbReference type="Gene3D" id="1.10.8.430">
    <property type="entry name" value="Helical domain of apoptotic protease-activating factors"/>
    <property type="match status" value="1"/>
</dbReference>
<organism evidence="10 11">
    <name type="scientific">Rubroshorea leprosula</name>
    <dbReference type="NCBI Taxonomy" id="152421"/>
    <lineage>
        <taxon>Eukaryota</taxon>
        <taxon>Viridiplantae</taxon>
        <taxon>Streptophyta</taxon>
        <taxon>Embryophyta</taxon>
        <taxon>Tracheophyta</taxon>
        <taxon>Spermatophyta</taxon>
        <taxon>Magnoliopsida</taxon>
        <taxon>eudicotyledons</taxon>
        <taxon>Gunneridae</taxon>
        <taxon>Pentapetalae</taxon>
        <taxon>rosids</taxon>
        <taxon>malvids</taxon>
        <taxon>Malvales</taxon>
        <taxon>Dipterocarpaceae</taxon>
        <taxon>Rubroshorea</taxon>
    </lineage>
</organism>
<protein>
    <submittedName>
        <fullName evidence="10">Uncharacterized protein</fullName>
    </submittedName>
</protein>
<dbReference type="PRINTS" id="PR00364">
    <property type="entry name" value="DISEASERSIST"/>
</dbReference>
<sequence>MDLVGPIIDIVKFVGSPIVRYLKYQIKFNNHLEQFNVSKEGLSNRKREIESRLNIELHYGKVAKEEVQTWLNDVEKFLARQEVANEVNSWGCLSCCCRVKILEERAQEAKEIYDKGGSFTNECLVKDDPFVSAVELPIEELQGSGDVKAEILMSLMGDEVIKLGVWGMGGVGKTTIMMHVHNELLNKAKFKKVIWVTVSQTFDIYKLQEQIACSLNRKLEENQNTTNRAAVLSKMLEEQKPYLLILDDVWRRFKLTAVGIPEPFVSDGCKLVLTTRSQEVARTMDCKIIKVKTLSQKEALKLFIDKVGDIVLSDQRCIKGTLESTLKGIVDECDGLPLAIVTVASSLKGISEPRLWSAALNQLKDCKRNVACTDDNDDAFGVLKFSYDRLKSSQIQHCFLCCALYPEDHNIPIDDIIDYWIDEGLIDEMETIQAMKDEGLDRLKKLQDNCLLESSKYRFENGVRMHDLVRDMALQITRTSPRFMVEAGKALTKLHEKGEWTEDLEKVSLMRNKIEEIPSSILSSKCTMLTTLLLSHNNLSIISESVFENIPALKILDLSHNFRLRSLPSSISKLVNLTTLLLQWCPSLTEVPTFSEFGALKKLNLNWTNVEKVPKGLEMCTNLKYFSLMGNCDILDDAISLNLPKLQQLFVDERIALRGEVIGRLEKLEAFHGRFHTVHDWSNFLKCVCDQGDQLSRYSVAVGKYPHLSRPTLPGGSGPSFVGGYCPDIHGDRTVKFGGENTILPPSVDVLYIGRCDNVRSLNDFSSIKDATDLRGCEIAGCEGMECVFTSWINPLVQTLEQLNLCGLVKLEGLFDAEMNAMSPSPPPGTFSSLKSIHLFLCGKIKRLIPSWKLLGNLQSLERIDVQHCEELEEIIASDPEEGGDIIKELILPKLKYLSLRFLRALKSICGRRAVMVCDSLEVIWIKNCQCLRRIPLSLPLVDNAQPSPPPSLKAIGADSEEWWESLEWDHPNAKVVLQPMVHF</sequence>
<evidence type="ECO:0000313" key="10">
    <source>
        <dbReference type="EMBL" id="GKV32567.1"/>
    </source>
</evidence>
<keyword evidence="6" id="KW-0067">ATP-binding</keyword>
<comment type="similarity">
    <text evidence="1">Belongs to the disease resistance NB-LRR family.</text>
</comment>
<dbReference type="InterPro" id="IPR001611">
    <property type="entry name" value="Leu-rich_rpt"/>
</dbReference>
<dbReference type="InterPro" id="IPR003591">
    <property type="entry name" value="Leu-rich_rpt_typical-subtyp"/>
</dbReference>
<feature type="domain" description="Disease resistance protein At4g27190-like leucine-rich repeats" evidence="8">
    <location>
        <begin position="829"/>
        <end position="935"/>
    </location>
</feature>
<evidence type="ECO:0000256" key="2">
    <source>
        <dbReference type="ARBA" id="ARBA00022614"/>
    </source>
</evidence>
<accession>A0AAV5L5Z3</accession>
<gene>
    <name evidence="10" type="ORF">SLEP1_g41162</name>
</gene>
<dbReference type="Gene3D" id="3.40.50.300">
    <property type="entry name" value="P-loop containing nucleotide triphosphate hydrolases"/>
    <property type="match status" value="1"/>
</dbReference>
<dbReference type="GO" id="GO:0006952">
    <property type="term" value="P:defense response"/>
    <property type="evidence" value="ECO:0007669"/>
    <property type="project" value="UniProtKB-KW"/>
</dbReference>
<name>A0AAV5L5Z3_9ROSI</name>
<dbReference type="Pfam" id="PF23247">
    <property type="entry name" value="LRR_RPS2"/>
    <property type="match status" value="1"/>
</dbReference>
<keyword evidence="5" id="KW-0611">Plant defense</keyword>
<proteinExistence type="inferred from homology"/>
<feature type="domain" description="NB-ARC" evidence="7">
    <location>
        <begin position="149"/>
        <end position="308"/>
    </location>
</feature>
<evidence type="ECO:0000256" key="3">
    <source>
        <dbReference type="ARBA" id="ARBA00022737"/>
    </source>
</evidence>
<dbReference type="InterPro" id="IPR050905">
    <property type="entry name" value="Plant_NBS-LRR"/>
</dbReference>
<dbReference type="AlphaFoldDB" id="A0AAV5L5Z3"/>
<dbReference type="SMART" id="SM00369">
    <property type="entry name" value="LRR_TYP"/>
    <property type="match status" value="3"/>
</dbReference>
<dbReference type="FunFam" id="3.40.50.300:FF:001091">
    <property type="entry name" value="Probable disease resistance protein At1g61300"/>
    <property type="match status" value="1"/>
</dbReference>
<evidence type="ECO:0000259" key="7">
    <source>
        <dbReference type="Pfam" id="PF00931"/>
    </source>
</evidence>
<dbReference type="FunFam" id="1.10.10.10:FF:000322">
    <property type="entry name" value="Probable disease resistance protein At1g63360"/>
    <property type="match status" value="1"/>
</dbReference>
<dbReference type="Proteomes" id="UP001054252">
    <property type="component" value="Unassembled WGS sequence"/>
</dbReference>
<dbReference type="Pfam" id="PF00931">
    <property type="entry name" value="NB-ARC"/>
    <property type="match status" value="1"/>
</dbReference>
<dbReference type="InterPro" id="IPR002182">
    <property type="entry name" value="NB-ARC"/>
</dbReference>
<keyword evidence="11" id="KW-1185">Reference proteome</keyword>
<comment type="caution">
    <text evidence="10">The sequence shown here is derived from an EMBL/GenBank/DDBJ whole genome shotgun (WGS) entry which is preliminary data.</text>
</comment>
<evidence type="ECO:0000256" key="1">
    <source>
        <dbReference type="ARBA" id="ARBA00008894"/>
    </source>
</evidence>
<evidence type="ECO:0000256" key="5">
    <source>
        <dbReference type="ARBA" id="ARBA00022821"/>
    </source>
</evidence>
<dbReference type="Gene3D" id="1.10.10.10">
    <property type="entry name" value="Winged helix-like DNA-binding domain superfamily/Winged helix DNA-binding domain"/>
    <property type="match status" value="1"/>
</dbReference>
<keyword evidence="3" id="KW-0677">Repeat</keyword>
<evidence type="ECO:0000259" key="9">
    <source>
        <dbReference type="Pfam" id="PF23559"/>
    </source>
</evidence>
<dbReference type="Pfam" id="PF23559">
    <property type="entry name" value="WHD_DRP"/>
    <property type="match status" value="1"/>
</dbReference>
<dbReference type="Pfam" id="PF13855">
    <property type="entry name" value="LRR_8"/>
    <property type="match status" value="1"/>
</dbReference>
<evidence type="ECO:0000313" key="11">
    <source>
        <dbReference type="Proteomes" id="UP001054252"/>
    </source>
</evidence>
<evidence type="ECO:0000256" key="4">
    <source>
        <dbReference type="ARBA" id="ARBA00022741"/>
    </source>
</evidence>
<evidence type="ECO:0000256" key="6">
    <source>
        <dbReference type="ARBA" id="ARBA00022840"/>
    </source>
</evidence>
<dbReference type="SUPFAM" id="SSF52058">
    <property type="entry name" value="L domain-like"/>
    <property type="match status" value="1"/>
</dbReference>
<dbReference type="InterPro" id="IPR036388">
    <property type="entry name" value="WH-like_DNA-bd_sf"/>
</dbReference>
<keyword evidence="2" id="KW-0433">Leucine-rich repeat</keyword>
<dbReference type="PANTHER" id="PTHR33463">
    <property type="entry name" value="NB-ARC DOMAIN-CONTAINING PROTEIN-RELATED"/>
    <property type="match status" value="1"/>
</dbReference>
<dbReference type="EMBL" id="BPVZ01000096">
    <property type="protein sequence ID" value="GKV32567.1"/>
    <property type="molecule type" value="Genomic_DNA"/>
</dbReference>
<dbReference type="InterPro" id="IPR032675">
    <property type="entry name" value="LRR_dom_sf"/>
</dbReference>
<keyword evidence="4" id="KW-0547">Nucleotide-binding</keyword>
<dbReference type="GO" id="GO:0005524">
    <property type="term" value="F:ATP binding"/>
    <property type="evidence" value="ECO:0007669"/>
    <property type="project" value="UniProtKB-KW"/>
</dbReference>
<evidence type="ECO:0000259" key="8">
    <source>
        <dbReference type="Pfam" id="PF23247"/>
    </source>
</evidence>
<dbReference type="InterPro" id="IPR057135">
    <property type="entry name" value="At4g27190-like_LRR"/>
</dbReference>
<dbReference type="Gene3D" id="3.80.10.10">
    <property type="entry name" value="Ribonuclease Inhibitor"/>
    <property type="match status" value="2"/>
</dbReference>
<dbReference type="InterPro" id="IPR042197">
    <property type="entry name" value="Apaf_helical"/>
</dbReference>
<reference evidence="10 11" key="1">
    <citation type="journal article" date="2021" name="Commun. Biol.">
        <title>The genome of Shorea leprosula (Dipterocarpaceae) highlights the ecological relevance of drought in aseasonal tropical rainforests.</title>
        <authorList>
            <person name="Ng K.K.S."/>
            <person name="Kobayashi M.J."/>
            <person name="Fawcett J.A."/>
            <person name="Hatakeyama M."/>
            <person name="Paape T."/>
            <person name="Ng C.H."/>
            <person name="Ang C.C."/>
            <person name="Tnah L.H."/>
            <person name="Lee C.T."/>
            <person name="Nishiyama T."/>
            <person name="Sese J."/>
            <person name="O'Brien M.J."/>
            <person name="Copetti D."/>
            <person name="Mohd Noor M.I."/>
            <person name="Ong R.C."/>
            <person name="Putra M."/>
            <person name="Sireger I.Z."/>
            <person name="Indrioko S."/>
            <person name="Kosugi Y."/>
            <person name="Izuno A."/>
            <person name="Isagi Y."/>
            <person name="Lee S.L."/>
            <person name="Shimizu K.K."/>
        </authorList>
    </citation>
    <scope>NUCLEOTIDE SEQUENCE [LARGE SCALE GENOMIC DNA]</scope>
    <source>
        <strain evidence="10">214</strain>
    </source>
</reference>
<dbReference type="PANTHER" id="PTHR33463:SF217">
    <property type="entry name" value="DISEASE RESISTANCE PROTEIN RPS2-LIKE"/>
    <property type="match status" value="1"/>
</dbReference>
<feature type="domain" description="Disease resistance protein winged helix" evidence="9">
    <location>
        <begin position="404"/>
        <end position="473"/>
    </location>
</feature>
<dbReference type="InterPro" id="IPR027417">
    <property type="entry name" value="P-loop_NTPase"/>
</dbReference>
<dbReference type="InterPro" id="IPR058922">
    <property type="entry name" value="WHD_DRP"/>
</dbReference>
<dbReference type="SUPFAM" id="SSF52540">
    <property type="entry name" value="P-loop containing nucleoside triphosphate hydrolases"/>
    <property type="match status" value="1"/>
</dbReference>
<dbReference type="GO" id="GO:0043531">
    <property type="term" value="F:ADP binding"/>
    <property type="evidence" value="ECO:0007669"/>
    <property type="project" value="InterPro"/>
</dbReference>